<dbReference type="PANTHER" id="PTHR38451">
    <property type="entry name" value="TRNA (ADENINE(22)-N(1))-METHYLTRANSFERASE"/>
    <property type="match status" value="1"/>
</dbReference>
<evidence type="ECO:0000313" key="2">
    <source>
        <dbReference type="Proteomes" id="UP000242949"/>
    </source>
</evidence>
<keyword evidence="1" id="KW-0808">Transferase</keyword>
<keyword evidence="1" id="KW-0489">Methyltransferase</keyword>
<keyword evidence="2" id="KW-1185">Reference proteome</keyword>
<sequence length="233" mass="26408">MINKRLSRRLKLVASYLPKSAYFADIGSDHAYLPVTVCSHDLSAKALAGEINEGPFKAAKQHVGAYGLHDRIEVRRGDGLTIIEEDPVKQVTIAGMGGSLIRSILETGEEYLKSVDLLILQPNVDSYDLRHWMVTSPFSLVDEQILEEDGHIYEVLVAKRGQSGFNEMSYKQLLLGPILMKEKSKPFISKWKRERDNKERIVEQMKLATSPNQLKIDQFIKDIQLINEVIEND</sequence>
<dbReference type="Proteomes" id="UP000242949">
    <property type="component" value="Unassembled WGS sequence"/>
</dbReference>
<reference evidence="2" key="1">
    <citation type="submission" date="2016-09" db="EMBL/GenBank/DDBJ databases">
        <authorList>
            <person name="Varghese N."/>
            <person name="Submissions S."/>
        </authorList>
    </citation>
    <scope>NUCLEOTIDE SEQUENCE [LARGE SCALE GENOMIC DNA]</scope>
    <source>
        <strain evidence="2">S5</strain>
    </source>
</reference>
<dbReference type="STRING" id="1612202.SAMN05421734_103263"/>
<dbReference type="Gene3D" id="3.40.50.150">
    <property type="entry name" value="Vaccinia Virus protein VP39"/>
    <property type="match status" value="1"/>
</dbReference>
<dbReference type="EMBL" id="FMYI01000003">
    <property type="protein sequence ID" value="SDB98710.1"/>
    <property type="molecule type" value="Genomic_DNA"/>
</dbReference>
<organism evidence="1 2">
    <name type="scientific">Pelagirhabdus alkalitolerans</name>
    <dbReference type="NCBI Taxonomy" id="1612202"/>
    <lineage>
        <taxon>Bacteria</taxon>
        <taxon>Bacillati</taxon>
        <taxon>Bacillota</taxon>
        <taxon>Bacilli</taxon>
        <taxon>Bacillales</taxon>
        <taxon>Bacillaceae</taxon>
        <taxon>Pelagirhabdus</taxon>
    </lineage>
</organism>
<dbReference type="AlphaFoldDB" id="A0A1G6HWZ2"/>
<evidence type="ECO:0000313" key="1">
    <source>
        <dbReference type="EMBL" id="SDB98710.1"/>
    </source>
</evidence>
<protein>
    <submittedName>
        <fullName evidence="1">tRNA (Adenine22-N1)-methyltransferase</fullName>
    </submittedName>
</protein>
<dbReference type="PIRSF" id="PIRSF018637">
    <property type="entry name" value="TrmK"/>
    <property type="match status" value="1"/>
</dbReference>
<accession>A0A1G6HWZ2</accession>
<dbReference type="Pfam" id="PF04816">
    <property type="entry name" value="TrmK"/>
    <property type="match status" value="1"/>
</dbReference>
<dbReference type="InterPro" id="IPR006901">
    <property type="entry name" value="TrmK"/>
</dbReference>
<gene>
    <name evidence="1" type="ORF">SAMN05421734_103263</name>
</gene>
<name>A0A1G6HWZ2_9BACI</name>
<dbReference type="Gene3D" id="1.10.287.1890">
    <property type="match status" value="1"/>
</dbReference>
<dbReference type="OrthoDB" id="5881184at2"/>
<dbReference type="InterPro" id="IPR029063">
    <property type="entry name" value="SAM-dependent_MTases_sf"/>
</dbReference>
<dbReference type="GO" id="GO:0032259">
    <property type="term" value="P:methylation"/>
    <property type="evidence" value="ECO:0007669"/>
    <property type="project" value="UniProtKB-KW"/>
</dbReference>
<dbReference type="GO" id="GO:0160105">
    <property type="term" value="F:tRNA (adenine(22)-N1)-methyltransferase activity"/>
    <property type="evidence" value="ECO:0007669"/>
    <property type="project" value="InterPro"/>
</dbReference>
<dbReference type="PANTHER" id="PTHR38451:SF1">
    <property type="entry name" value="TRNA (ADENINE(22)-N(1))-METHYLTRANSFERASE"/>
    <property type="match status" value="1"/>
</dbReference>
<dbReference type="SUPFAM" id="SSF53335">
    <property type="entry name" value="S-adenosyl-L-methionine-dependent methyltransferases"/>
    <property type="match status" value="1"/>
</dbReference>
<proteinExistence type="predicted"/>